<evidence type="ECO:0000313" key="7">
    <source>
        <dbReference type="Proteomes" id="UP000015101"/>
    </source>
</evidence>
<dbReference type="KEGG" id="hro:HELRODRAFT_82198"/>
<dbReference type="OrthoDB" id="126772at2759"/>
<gene>
    <name evidence="6" type="primary">20216039</name>
    <name evidence="5" type="ORF">HELRODRAFT_82198</name>
</gene>
<dbReference type="eggNOG" id="KOG3509">
    <property type="taxonomic scope" value="Eukaryota"/>
</dbReference>
<protein>
    <recommendedName>
        <fullName evidence="4">Kazal-like domain-containing protein</fullName>
    </recommendedName>
</protein>
<keyword evidence="2" id="KW-0722">Serine protease inhibitor</keyword>
<name>T1G4P1_HELRO</name>
<keyword evidence="7" id="KW-1185">Reference proteome</keyword>
<dbReference type="Pfam" id="PF07648">
    <property type="entry name" value="Kazal_2"/>
    <property type="match status" value="3"/>
</dbReference>
<evidence type="ECO:0000313" key="6">
    <source>
        <dbReference type="EnsemblMetazoa" id="HelroP82198"/>
    </source>
</evidence>
<dbReference type="RefSeq" id="XP_009020769.1">
    <property type="nucleotide sequence ID" value="XM_009022521.1"/>
</dbReference>
<dbReference type="PROSITE" id="PS51465">
    <property type="entry name" value="KAZAL_2"/>
    <property type="match status" value="4"/>
</dbReference>
<dbReference type="Pfam" id="PF00050">
    <property type="entry name" value="Kazal_1"/>
    <property type="match status" value="1"/>
</dbReference>
<evidence type="ECO:0000256" key="3">
    <source>
        <dbReference type="ARBA" id="ARBA00023157"/>
    </source>
</evidence>
<dbReference type="SMART" id="SM00280">
    <property type="entry name" value="KAZAL"/>
    <property type="match status" value="4"/>
</dbReference>
<evidence type="ECO:0000256" key="1">
    <source>
        <dbReference type="ARBA" id="ARBA00022690"/>
    </source>
</evidence>
<dbReference type="InterPro" id="IPR050653">
    <property type="entry name" value="Prot_Inhib_GrowthFact_Antg"/>
</dbReference>
<dbReference type="HOGENOM" id="CLU_057241_3_0_1"/>
<dbReference type="PANTHER" id="PTHR10913:SF45">
    <property type="entry name" value="FOLLISTATIN, ISOFORM A-RELATED"/>
    <property type="match status" value="1"/>
</dbReference>
<evidence type="ECO:0000313" key="5">
    <source>
        <dbReference type="EMBL" id="ESO01057.1"/>
    </source>
</evidence>
<dbReference type="InterPro" id="IPR002350">
    <property type="entry name" value="Kazal_dom"/>
</dbReference>
<reference evidence="6" key="3">
    <citation type="submission" date="2015-06" db="UniProtKB">
        <authorList>
            <consortium name="EnsemblMetazoa"/>
        </authorList>
    </citation>
    <scope>IDENTIFICATION</scope>
</reference>
<dbReference type="CTD" id="20216039"/>
<dbReference type="EMBL" id="AMQM01005141">
    <property type="status" value="NOT_ANNOTATED_CDS"/>
    <property type="molecule type" value="Genomic_DNA"/>
</dbReference>
<reference evidence="5 7" key="2">
    <citation type="journal article" date="2013" name="Nature">
        <title>Insights into bilaterian evolution from three spiralian genomes.</title>
        <authorList>
            <person name="Simakov O."/>
            <person name="Marletaz F."/>
            <person name="Cho S.J."/>
            <person name="Edsinger-Gonzales E."/>
            <person name="Havlak P."/>
            <person name="Hellsten U."/>
            <person name="Kuo D.H."/>
            <person name="Larsson T."/>
            <person name="Lv J."/>
            <person name="Arendt D."/>
            <person name="Savage R."/>
            <person name="Osoegawa K."/>
            <person name="de Jong P."/>
            <person name="Grimwood J."/>
            <person name="Chapman J.A."/>
            <person name="Shapiro H."/>
            <person name="Aerts A."/>
            <person name="Otillar R.P."/>
            <person name="Terry A.Y."/>
            <person name="Boore J.L."/>
            <person name="Grigoriev I.V."/>
            <person name="Lindberg D.R."/>
            <person name="Seaver E.C."/>
            <person name="Weisblat D.A."/>
            <person name="Putnam N.H."/>
            <person name="Rokhsar D.S."/>
        </authorList>
    </citation>
    <scope>NUCLEOTIDE SEQUENCE</scope>
</reference>
<dbReference type="InterPro" id="IPR036058">
    <property type="entry name" value="Kazal_dom_sf"/>
</dbReference>
<sequence>MKCDMACQFNYDPVCGSDGRTYSNECQLQSLNCGKALRVEMVMKGECEKVKELRECAIPCFRMYDPVCGSDGVTYGNECEMRTESCLKKQEISIAHAGECQAQPELESCAIPCQPLRQPVCGSDGVTYWNKCELETENCMKKASVEVMYDGECLEDCNIPCHFNLDPVCAEDGVTYTNKCYLETRNCLAKEFLKVVHQGSC</sequence>
<dbReference type="SUPFAM" id="SSF100895">
    <property type="entry name" value="Kazal-type serine protease inhibitors"/>
    <property type="match status" value="4"/>
</dbReference>
<dbReference type="EMBL" id="KB096830">
    <property type="protein sequence ID" value="ESO01057.1"/>
    <property type="molecule type" value="Genomic_DNA"/>
</dbReference>
<evidence type="ECO:0000256" key="2">
    <source>
        <dbReference type="ARBA" id="ARBA00022900"/>
    </source>
</evidence>
<feature type="domain" description="Kazal-like" evidence="4">
    <location>
        <begin position="50"/>
        <end position="102"/>
    </location>
</feature>
<feature type="domain" description="Kazal-like" evidence="4">
    <location>
        <begin position="154"/>
        <end position="201"/>
    </location>
</feature>
<dbReference type="InParanoid" id="T1G4P1"/>
<feature type="domain" description="Kazal-like" evidence="4">
    <location>
        <begin position="103"/>
        <end position="153"/>
    </location>
</feature>
<dbReference type="FunFam" id="3.30.60.30:FF:000083">
    <property type="entry name" value="Uncharacterized protein"/>
    <property type="match status" value="1"/>
</dbReference>
<dbReference type="AlphaFoldDB" id="T1G4P1"/>
<dbReference type="GO" id="GO:0030154">
    <property type="term" value="P:cell differentiation"/>
    <property type="evidence" value="ECO:0000318"/>
    <property type="project" value="GO_Central"/>
</dbReference>
<dbReference type="GeneID" id="20216039"/>
<dbReference type="Gene3D" id="3.30.60.30">
    <property type="match status" value="4"/>
</dbReference>
<proteinExistence type="predicted"/>
<dbReference type="OMA" id="TWGNMCE"/>
<reference evidence="7" key="1">
    <citation type="submission" date="2012-12" db="EMBL/GenBank/DDBJ databases">
        <authorList>
            <person name="Hellsten U."/>
            <person name="Grimwood J."/>
            <person name="Chapman J.A."/>
            <person name="Shapiro H."/>
            <person name="Aerts A."/>
            <person name="Otillar R.P."/>
            <person name="Terry A.Y."/>
            <person name="Boore J.L."/>
            <person name="Simakov O."/>
            <person name="Marletaz F."/>
            <person name="Cho S.-J."/>
            <person name="Edsinger-Gonzales E."/>
            <person name="Havlak P."/>
            <person name="Kuo D.-H."/>
            <person name="Larsson T."/>
            <person name="Lv J."/>
            <person name="Arendt D."/>
            <person name="Savage R."/>
            <person name="Osoegawa K."/>
            <person name="de Jong P."/>
            <person name="Lindberg D.R."/>
            <person name="Seaver E.C."/>
            <person name="Weisblat D.A."/>
            <person name="Putnam N.H."/>
            <person name="Grigoriev I.V."/>
            <person name="Rokhsar D.S."/>
        </authorList>
    </citation>
    <scope>NUCLEOTIDE SEQUENCE</scope>
</reference>
<keyword evidence="3" id="KW-1015">Disulfide bond</keyword>
<evidence type="ECO:0000259" key="4">
    <source>
        <dbReference type="PROSITE" id="PS51465"/>
    </source>
</evidence>
<organism evidence="6 7">
    <name type="scientific">Helobdella robusta</name>
    <name type="common">Californian leech</name>
    <dbReference type="NCBI Taxonomy" id="6412"/>
    <lineage>
        <taxon>Eukaryota</taxon>
        <taxon>Metazoa</taxon>
        <taxon>Spiralia</taxon>
        <taxon>Lophotrochozoa</taxon>
        <taxon>Annelida</taxon>
        <taxon>Clitellata</taxon>
        <taxon>Hirudinea</taxon>
        <taxon>Rhynchobdellida</taxon>
        <taxon>Glossiphoniidae</taxon>
        <taxon>Helobdella</taxon>
    </lineage>
</organism>
<dbReference type="CDD" id="cd00104">
    <property type="entry name" value="KAZAL_FS"/>
    <property type="match status" value="4"/>
</dbReference>
<dbReference type="EnsemblMetazoa" id="HelroT82198">
    <property type="protein sequence ID" value="HelroP82198"/>
    <property type="gene ID" value="HelroG82198"/>
</dbReference>
<dbReference type="GO" id="GO:0005576">
    <property type="term" value="C:extracellular region"/>
    <property type="evidence" value="ECO:0000318"/>
    <property type="project" value="GO_Central"/>
</dbReference>
<accession>T1G4P1</accession>
<dbReference type="PANTHER" id="PTHR10913">
    <property type="entry name" value="FOLLISTATIN-RELATED"/>
    <property type="match status" value="1"/>
</dbReference>
<feature type="domain" description="Kazal-like" evidence="4">
    <location>
        <begin position="1"/>
        <end position="49"/>
    </location>
</feature>
<keyword evidence="1" id="KW-0646">Protease inhibitor</keyword>
<dbReference type="Proteomes" id="UP000015101">
    <property type="component" value="Unassembled WGS sequence"/>
</dbReference>
<dbReference type="GO" id="GO:0004867">
    <property type="term" value="F:serine-type endopeptidase inhibitor activity"/>
    <property type="evidence" value="ECO:0007669"/>
    <property type="project" value="UniProtKB-KW"/>
</dbReference>